<dbReference type="STRING" id="471821.TGRD_213"/>
<comment type="function">
    <text evidence="8">Transfers the 4'-phosphopantetheine moiety from coenzyme A to a Ser of acyl-carrier-protein.</text>
</comment>
<dbReference type="GO" id="GO:0005737">
    <property type="term" value="C:cytoplasm"/>
    <property type="evidence" value="ECO:0007669"/>
    <property type="project" value="UniProtKB-SubCell"/>
</dbReference>
<dbReference type="EC" id="2.7.8.7" evidence="8"/>
<proteinExistence type="inferred from homology"/>
<dbReference type="RefSeq" id="WP_015423224.1">
    <property type="nucleotide sequence ID" value="NC_020419.1"/>
</dbReference>
<evidence type="ECO:0000256" key="3">
    <source>
        <dbReference type="ARBA" id="ARBA00022723"/>
    </source>
</evidence>
<dbReference type="NCBIfam" id="TIGR00516">
    <property type="entry name" value="acpS"/>
    <property type="match status" value="1"/>
</dbReference>
<dbReference type="SUPFAM" id="SSF56214">
    <property type="entry name" value="4'-phosphopantetheinyl transferase"/>
    <property type="match status" value="1"/>
</dbReference>
<name>B1GZL4_ENDTX</name>
<dbReference type="EMBL" id="AP009510">
    <property type="protein sequence ID" value="BAG13696.1"/>
    <property type="molecule type" value="Genomic_DNA"/>
</dbReference>
<dbReference type="GO" id="GO:0006633">
    <property type="term" value="P:fatty acid biosynthetic process"/>
    <property type="evidence" value="ECO:0007669"/>
    <property type="project" value="UniProtKB-UniRule"/>
</dbReference>
<organism evidence="10 11">
    <name type="scientific">Endomicrobium trichonymphae</name>
    <dbReference type="NCBI Taxonomy" id="1408204"/>
    <lineage>
        <taxon>Bacteria</taxon>
        <taxon>Pseudomonadati</taxon>
        <taxon>Elusimicrobiota</taxon>
        <taxon>Endomicrobiia</taxon>
        <taxon>Endomicrobiales</taxon>
        <taxon>Endomicrobiaceae</taxon>
        <taxon>Candidatus Endomicrobiellum</taxon>
    </lineage>
</organism>
<keyword evidence="8" id="KW-0963">Cytoplasm</keyword>
<evidence type="ECO:0000256" key="7">
    <source>
        <dbReference type="ARBA" id="ARBA00023160"/>
    </source>
</evidence>
<dbReference type="GO" id="GO:0008897">
    <property type="term" value="F:holo-[acyl-carrier-protein] synthase activity"/>
    <property type="evidence" value="ECO:0007669"/>
    <property type="project" value="UniProtKB-UniRule"/>
</dbReference>
<dbReference type="InterPro" id="IPR037143">
    <property type="entry name" value="4-PPantetheinyl_Trfase_dom_sf"/>
</dbReference>
<evidence type="ECO:0000256" key="6">
    <source>
        <dbReference type="ARBA" id="ARBA00023098"/>
    </source>
</evidence>
<feature type="binding site" evidence="8">
    <location>
        <position position="6"/>
    </location>
    <ligand>
        <name>Mg(2+)</name>
        <dbReference type="ChEBI" id="CHEBI:18420"/>
    </ligand>
</feature>
<feature type="domain" description="4'-phosphopantetheinyl transferase" evidence="9">
    <location>
        <begin position="3"/>
        <end position="108"/>
    </location>
</feature>
<sequence length="111" mass="12904">MNVGIDIEEVERFVKYVRDKKFLERIFAKEEISYSIPRKNVAQYLAARFAAKEAVWKALSTRNKKFTIADISVRNTKDGKPQVYIKNKKYKRIDISLSHTDKYVAAVAIAF</sequence>
<evidence type="ECO:0000256" key="1">
    <source>
        <dbReference type="ARBA" id="ARBA00022516"/>
    </source>
</evidence>
<dbReference type="NCBIfam" id="TIGR00556">
    <property type="entry name" value="pantethn_trn"/>
    <property type="match status" value="1"/>
</dbReference>
<evidence type="ECO:0000313" key="10">
    <source>
        <dbReference type="EMBL" id="BAG13696.1"/>
    </source>
</evidence>
<dbReference type="HAMAP" id="MF_00101">
    <property type="entry name" value="AcpS"/>
    <property type="match status" value="1"/>
</dbReference>
<dbReference type="KEGG" id="rsd:TGRD_212"/>
<feature type="binding site" evidence="8">
    <location>
        <position position="53"/>
    </location>
    <ligand>
        <name>Mg(2+)</name>
        <dbReference type="ChEBI" id="CHEBI:18420"/>
    </ligand>
</feature>
<keyword evidence="11" id="KW-1185">Reference proteome</keyword>
<dbReference type="AlphaFoldDB" id="B1GZL4"/>
<dbReference type="PATRIC" id="fig|471821.5.peg.321"/>
<accession>B1GZL4</accession>
<keyword evidence="2 8" id="KW-0808">Transferase</keyword>
<dbReference type="GO" id="GO:0000287">
    <property type="term" value="F:magnesium ion binding"/>
    <property type="evidence" value="ECO:0007669"/>
    <property type="project" value="UniProtKB-UniRule"/>
</dbReference>
<comment type="catalytic activity">
    <reaction evidence="8">
        <text>apo-[ACP] + CoA = holo-[ACP] + adenosine 3',5'-bisphosphate + H(+)</text>
        <dbReference type="Rhea" id="RHEA:12068"/>
        <dbReference type="Rhea" id="RHEA-COMP:9685"/>
        <dbReference type="Rhea" id="RHEA-COMP:9690"/>
        <dbReference type="ChEBI" id="CHEBI:15378"/>
        <dbReference type="ChEBI" id="CHEBI:29999"/>
        <dbReference type="ChEBI" id="CHEBI:57287"/>
        <dbReference type="ChEBI" id="CHEBI:58343"/>
        <dbReference type="ChEBI" id="CHEBI:64479"/>
        <dbReference type="EC" id="2.7.8.7"/>
    </reaction>
</comment>
<dbReference type="InterPro" id="IPR002582">
    <property type="entry name" value="ACPS"/>
</dbReference>
<dbReference type="HOGENOM" id="CLU_089696_1_1_0"/>
<evidence type="ECO:0000256" key="5">
    <source>
        <dbReference type="ARBA" id="ARBA00022842"/>
    </source>
</evidence>
<evidence type="ECO:0000256" key="2">
    <source>
        <dbReference type="ARBA" id="ARBA00022679"/>
    </source>
</evidence>
<dbReference type="Gene3D" id="3.90.470.20">
    <property type="entry name" value="4'-phosphopantetheinyl transferase domain"/>
    <property type="match status" value="1"/>
</dbReference>
<keyword evidence="5 8" id="KW-0460">Magnesium</keyword>
<reference evidence="11" key="1">
    <citation type="journal article" date="2008" name="Proc. Natl. Acad. Sci. U.S.A.">
        <title>Complete genome of the uncultured termite group 1 bacteria in a single host protist cell.</title>
        <authorList>
            <person name="Hongoh Y."/>
            <person name="Sharma V.K."/>
            <person name="Prakash T."/>
            <person name="Noda S."/>
            <person name="Taylor T.D."/>
            <person name="Kudo T."/>
            <person name="Sakaki Y."/>
            <person name="Toyoda A."/>
            <person name="Hattori M."/>
            <person name="Ohkuma M."/>
        </authorList>
    </citation>
    <scope>NUCLEOTIDE SEQUENCE [LARGE SCALE GENOMIC DNA]</scope>
    <source>
        <strain evidence="11">Rs-D17 genomovar Ri2008</strain>
    </source>
</reference>
<dbReference type="InterPro" id="IPR008278">
    <property type="entry name" value="4-PPantetheinyl_Trfase_dom"/>
</dbReference>
<evidence type="ECO:0000259" key="9">
    <source>
        <dbReference type="Pfam" id="PF01648"/>
    </source>
</evidence>
<gene>
    <name evidence="8" type="primary">acpS</name>
    <name evidence="10" type="ordered locus">TGRD_212</name>
</gene>
<evidence type="ECO:0000313" key="11">
    <source>
        <dbReference type="Proteomes" id="UP000001691"/>
    </source>
</evidence>
<comment type="similarity">
    <text evidence="8">Belongs to the P-Pant transferase superfamily. AcpS family.</text>
</comment>
<comment type="subcellular location">
    <subcellularLocation>
        <location evidence="8">Cytoplasm</location>
    </subcellularLocation>
</comment>
<dbReference type="InterPro" id="IPR004568">
    <property type="entry name" value="Ppantetheine-prot_Trfase_dom"/>
</dbReference>
<keyword evidence="6 8" id="KW-0443">Lipid metabolism</keyword>
<dbReference type="Proteomes" id="UP000001691">
    <property type="component" value="Chromosome"/>
</dbReference>
<evidence type="ECO:0000256" key="8">
    <source>
        <dbReference type="HAMAP-Rule" id="MF_00101"/>
    </source>
</evidence>
<evidence type="ECO:0000256" key="4">
    <source>
        <dbReference type="ARBA" id="ARBA00022832"/>
    </source>
</evidence>
<comment type="cofactor">
    <cofactor evidence="8">
        <name>Mg(2+)</name>
        <dbReference type="ChEBI" id="CHEBI:18420"/>
    </cofactor>
</comment>
<keyword evidence="3 8" id="KW-0479">Metal-binding</keyword>
<keyword evidence="1 8" id="KW-0444">Lipid biosynthesis</keyword>
<keyword evidence="4 8" id="KW-0276">Fatty acid metabolism</keyword>
<dbReference type="Pfam" id="PF01648">
    <property type="entry name" value="ACPS"/>
    <property type="match status" value="1"/>
</dbReference>
<keyword evidence="7 8" id="KW-0275">Fatty acid biosynthesis</keyword>
<protein>
    <recommendedName>
        <fullName evidence="8">Holo-[acyl-carrier-protein] synthase</fullName>
        <shortName evidence="8">Holo-ACP synthase</shortName>
        <ecNumber evidence="8">2.7.8.7</ecNumber>
    </recommendedName>
    <alternativeName>
        <fullName evidence="8">4'-phosphopantetheinyl transferase AcpS</fullName>
    </alternativeName>
</protein>